<organism evidence="1 2">
    <name type="scientific">Paenibacillus mesotrionivorans</name>
    <dbReference type="NCBI Taxonomy" id="3160968"/>
    <lineage>
        <taxon>Bacteria</taxon>
        <taxon>Bacillati</taxon>
        <taxon>Bacillota</taxon>
        <taxon>Bacilli</taxon>
        <taxon>Bacillales</taxon>
        <taxon>Paenibacillaceae</taxon>
        <taxon>Paenibacillus</taxon>
    </lineage>
</organism>
<evidence type="ECO:0000313" key="1">
    <source>
        <dbReference type="EMBL" id="MFM9330248.1"/>
    </source>
</evidence>
<gene>
    <name evidence="1" type="ORF">ACI1P1_18270</name>
</gene>
<comment type="caution">
    <text evidence="1">The sequence shown here is derived from an EMBL/GenBank/DDBJ whole genome shotgun (WGS) entry which is preliminary data.</text>
</comment>
<keyword evidence="2" id="KW-1185">Reference proteome</keyword>
<proteinExistence type="predicted"/>
<protein>
    <submittedName>
        <fullName evidence="1">ABC transporter substrate-binding protein</fullName>
    </submittedName>
</protein>
<name>A0ACC7NZX4_9BACL</name>
<evidence type="ECO:0000313" key="2">
    <source>
        <dbReference type="Proteomes" id="UP001631969"/>
    </source>
</evidence>
<dbReference type="Proteomes" id="UP001631969">
    <property type="component" value="Unassembled WGS sequence"/>
</dbReference>
<reference evidence="1" key="1">
    <citation type="submission" date="2024-12" db="EMBL/GenBank/DDBJ databases">
        <authorList>
            <person name="Wu N."/>
        </authorList>
    </citation>
    <scope>NUCLEOTIDE SEQUENCE</scope>
    <source>
        <strain evidence="1">P15</strain>
    </source>
</reference>
<dbReference type="EMBL" id="JBJURJ010000012">
    <property type="protein sequence ID" value="MFM9330248.1"/>
    <property type="molecule type" value="Genomic_DNA"/>
</dbReference>
<accession>A0ACC7NZX4</accession>
<sequence>MNRICKQALSALLGTFLILNLAGCGGGDNGSASSVASTAPATVPAAASSSTASTAKPSTAPAAKAKLKVGALKGPTGMGMAQLMEQDALGAASADYEFTLLDSPDDMTAKIINGELDAAAIPTNLALTLYNKTGGAIQLAAVNTLGVLYVLEKGNTITSIADLKGKTVYTSGKGATPDFAFRYILKQNGLDPENDVTLDYKLQQTELAAAAASGDAPIALLPQPHVTTAMLKNPELRIALDVTKEWAKAAGAGSQLAMGSLVVQKKTVAAQPDAVKAFLAEYKTSAEFVNKDSAKASELIAKYAILPSAAVALKAIPFSNITYIEAQEAKPMLNQFYKVLFDFEPKSVGGKLADEGFYYSK</sequence>